<feature type="transmembrane region" description="Helical" evidence="1">
    <location>
        <begin position="38"/>
        <end position="59"/>
    </location>
</feature>
<protein>
    <submittedName>
        <fullName evidence="2">Uncharacterized protein</fullName>
    </submittedName>
</protein>
<keyword evidence="3" id="KW-1185">Reference proteome</keyword>
<evidence type="ECO:0000256" key="1">
    <source>
        <dbReference type="SAM" id="Phobius"/>
    </source>
</evidence>
<reference evidence="2 3" key="1">
    <citation type="submission" date="2018-07" db="EMBL/GenBank/DDBJ databases">
        <title>Genomic Encyclopedia of Type Strains, Phase III (KMG-III): the genomes of soil and plant-associated and newly described type strains.</title>
        <authorList>
            <person name="Whitman W."/>
        </authorList>
    </citation>
    <scope>NUCLEOTIDE SEQUENCE [LARGE SCALE GENOMIC DNA]</scope>
    <source>
        <strain evidence="2 3">CECT 7948</strain>
    </source>
</reference>
<proteinExistence type="predicted"/>
<keyword evidence="1" id="KW-0812">Transmembrane</keyword>
<keyword evidence="1" id="KW-1133">Transmembrane helix</keyword>
<sequence length="106" mass="11540">MNNSTEILFTIGQIINSLSTLILLIAALILFIKKKTLATWLILIGNILVFITYIGSLLLTVFTGSASMDTILMAQGFSIIVQNLSYSLFAIGLIILALTEFSKPKS</sequence>
<dbReference type="OrthoDB" id="1448734at2"/>
<dbReference type="RefSeq" id="WP_115812036.1">
    <property type="nucleotide sequence ID" value="NZ_QREI01000008.1"/>
</dbReference>
<name>A0A3D9LM38_9FLAO</name>
<evidence type="ECO:0000313" key="3">
    <source>
        <dbReference type="Proteomes" id="UP000256919"/>
    </source>
</evidence>
<evidence type="ECO:0000313" key="2">
    <source>
        <dbReference type="EMBL" id="REE08315.1"/>
    </source>
</evidence>
<dbReference type="Proteomes" id="UP000256919">
    <property type="component" value="Unassembled WGS sequence"/>
</dbReference>
<organism evidence="2 3">
    <name type="scientific">Winogradskyella pacifica</name>
    <dbReference type="NCBI Taxonomy" id="664642"/>
    <lineage>
        <taxon>Bacteria</taxon>
        <taxon>Pseudomonadati</taxon>
        <taxon>Bacteroidota</taxon>
        <taxon>Flavobacteriia</taxon>
        <taxon>Flavobacteriales</taxon>
        <taxon>Flavobacteriaceae</taxon>
        <taxon>Winogradskyella</taxon>
    </lineage>
</organism>
<accession>A0A3D9LM38</accession>
<keyword evidence="1" id="KW-0472">Membrane</keyword>
<feature type="transmembrane region" description="Helical" evidence="1">
    <location>
        <begin position="79"/>
        <end position="98"/>
    </location>
</feature>
<dbReference type="EMBL" id="QREI01000008">
    <property type="protein sequence ID" value="REE08315.1"/>
    <property type="molecule type" value="Genomic_DNA"/>
</dbReference>
<dbReference type="AlphaFoldDB" id="A0A3D9LM38"/>
<gene>
    <name evidence="2" type="ORF">DFQ09_108194</name>
</gene>
<feature type="transmembrane region" description="Helical" evidence="1">
    <location>
        <begin position="6"/>
        <end position="31"/>
    </location>
</feature>
<comment type="caution">
    <text evidence="2">The sequence shown here is derived from an EMBL/GenBank/DDBJ whole genome shotgun (WGS) entry which is preliminary data.</text>
</comment>